<evidence type="ECO:0000259" key="2">
    <source>
        <dbReference type="Pfam" id="PF00149"/>
    </source>
</evidence>
<reference evidence="3 4" key="1">
    <citation type="submission" date="2024-02" db="EMBL/GenBank/DDBJ databases">
        <authorList>
            <person name="Chen Y."/>
            <person name="Shah S."/>
            <person name="Dougan E. K."/>
            <person name="Thang M."/>
            <person name="Chan C."/>
        </authorList>
    </citation>
    <scope>NUCLEOTIDE SEQUENCE [LARGE SCALE GENOMIC DNA]</scope>
</reference>
<evidence type="ECO:0000313" key="3">
    <source>
        <dbReference type="EMBL" id="CAK9101735.1"/>
    </source>
</evidence>
<comment type="caution">
    <text evidence="3">The sequence shown here is derived from an EMBL/GenBank/DDBJ whole genome shotgun (WGS) entry which is preliminary data.</text>
</comment>
<dbReference type="EMBL" id="CAXAMN010026262">
    <property type="protein sequence ID" value="CAK9101735.1"/>
    <property type="molecule type" value="Genomic_DNA"/>
</dbReference>
<dbReference type="SUPFAM" id="SSF56300">
    <property type="entry name" value="Metallo-dependent phosphatases"/>
    <property type="match status" value="1"/>
</dbReference>
<organism evidence="3 4">
    <name type="scientific">Durusdinium trenchii</name>
    <dbReference type="NCBI Taxonomy" id="1381693"/>
    <lineage>
        <taxon>Eukaryota</taxon>
        <taxon>Sar</taxon>
        <taxon>Alveolata</taxon>
        <taxon>Dinophyceae</taxon>
        <taxon>Suessiales</taxon>
        <taxon>Symbiodiniaceae</taxon>
        <taxon>Durusdinium</taxon>
    </lineage>
</organism>
<dbReference type="InterPro" id="IPR004843">
    <property type="entry name" value="Calcineurin-like_PHP"/>
</dbReference>
<dbReference type="Pfam" id="PF00149">
    <property type="entry name" value="Metallophos"/>
    <property type="match status" value="1"/>
</dbReference>
<keyword evidence="4" id="KW-1185">Reference proteome</keyword>
<sequence>MADIGHSRDHADQLTRPWPMGKCAYEGAFSLYEGLEDFVQNRGAKPTAALIVGDVAYGGGDPEVCNATRNAFQKYLHGQVPVDRVFPVMGNHDIHYLGCSRGEMLTPWLPCYYGTAHTSVMSNYQMTFWLDIPDIPRSKKSVLDADGNGSKNDPPSPLDTGHDVMPGTASAASLPRHVPAMVVPPAGPRRFGRSCPRFPAAIEASTEVRVRSVAQLCGLTEGSCESAVSRQLRSTSSLGLFQVAMDAMGPNGDELECRFLRDSLAEGRRLKKSIFVYVTHDFQHACKDWSLISAIDVWITGHKHLYWQSEASGSTQAQELRHFPLRILIGNGGFDEGQMDVVSFGHLREIPYDAGGQQRVKVQFKIYDTCISDDFMCPMIGKGGPYCWDKCRSIPGGVDRGGGSRKATPGAMGGFDREERRGVKHGVGGLRR</sequence>
<gene>
    <name evidence="3" type="ORF">CCMP2556_LOCUS47954</name>
</gene>
<feature type="domain" description="Calcineurin-like phosphoesterase" evidence="2">
    <location>
        <begin position="33"/>
        <end position="103"/>
    </location>
</feature>
<evidence type="ECO:0000256" key="1">
    <source>
        <dbReference type="SAM" id="MobiDB-lite"/>
    </source>
</evidence>
<proteinExistence type="predicted"/>
<name>A0ABP0RNP6_9DINO</name>
<feature type="region of interest" description="Disordered" evidence="1">
    <location>
        <begin position="140"/>
        <end position="170"/>
    </location>
</feature>
<accession>A0ABP0RNP6</accession>
<feature type="region of interest" description="Disordered" evidence="1">
    <location>
        <begin position="398"/>
        <end position="432"/>
    </location>
</feature>
<protein>
    <recommendedName>
        <fullName evidence="2">Calcineurin-like phosphoesterase domain-containing protein</fullName>
    </recommendedName>
</protein>
<dbReference type="CDD" id="cd00838">
    <property type="entry name" value="MPP_superfamily"/>
    <property type="match status" value="1"/>
</dbReference>
<dbReference type="InterPro" id="IPR029052">
    <property type="entry name" value="Metallo-depent_PP-like"/>
</dbReference>
<dbReference type="Proteomes" id="UP001642484">
    <property type="component" value="Unassembled WGS sequence"/>
</dbReference>
<evidence type="ECO:0000313" key="4">
    <source>
        <dbReference type="Proteomes" id="UP001642484"/>
    </source>
</evidence>